<keyword evidence="1" id="KW-1133">Transmembrane helix</keyword>
<reference evidence="2 3" key="1">
    <citation type="submission" date="2018-11" db="EMBL/GenBank/DDBJ databases">
        <title>Draft genome analysis of Rheinheimera mesophila isolated from an industrial waste site.</title>
        <authorList>
            <person name="Yu Q."/>
            <person name="Qi Y."/>
            <person name="Zhang H."/>
            <person name="Lu Y."/>
            <person name="Pu J."/>
        </authorList>
    </citation>
    <scope>NUCLEOTIDE SEQUENCE [LARGE SCALE GENOMIC DNA]</scope>
    <source>
        <strain evidence="2 3">IITR13</strain>
    </source>
</reference>
<evidence type="ECO:0000313" key="2">
    <source>
        <dbReference type="EMBL" id="RRJ23824.1"/>
    </source>
</evidence>
<gene>
    <name evidence="2" type="ORF">EIK76_07155</name>
</gene>
<dbReference type="RefSeq" id="WP_046520135.1">
    <property type="nucleotide sequence ID" value="NZ_LAVS01000025.1"/>
</dbReference>
<feature type="transmembrane region" description="Helical" evidence="1">
    <location>
        <begin position="20"/>
        <end position="36"/>
    </location>
</feature>
<keyword evidence="3" id="KW-1185">Reference proteome</keyword>
<organism evidence="2 3">
    <name type="scientific">Rheinheimera mesophila</name>
    <dbReference type="NCBI Taxonomy" id="1547515"/>
    <lineage>
        <taxon>Bacteria</taxon>
        <taxon>Pseudomonadati</taxon>
        <taxon>Pseudomonadota</taxon>
        <taxon>Gammaproteobacteria</taxon>
        <taxon>Chromatiales</taxon>
        <taxon>Chromatiaceae</taxon>
        <taxon>Rheinheimera</taxon>
    </lineage>
</organism>
<keyword evidence="1" id="KW-0812">Transmembrane</keyword>
<dbReference type="Proteomes" id="UP000276260">
    <property type="component" value="Unassembled WGS sequence"/>
</dbReference>
<evidence type="ECO:0000313" key="3">
    <source>
        <dbReference type="Proteomes" id="UP000276260"/>
    </source>
</evidence>
<evidence type="ECO:0000256" key="1">
    <source>
        <dbReference type="SAM" id="Phobius"/>
    </source>
</evidence>
<feature type="transmembrane region" description="Helical" evidence="1">
    <location>
        <begin position="146"/>
        <end position="165"/>
    </location>
</feature>
<dbReference type="AlphaFoldDB" id="A0A3P3QRL0"/>
<proteinExistence type="predicted"/>
<comment type="caution">
    <text evidence="2">The sequence shown here is derived from an EMBL/GenBank/DDBJ whole genome shotgun (WGS) entry which is preliminary data.</text>
</comment>
<dbReference type="OrthoDB" id="5765744at2"/>
<sequence>MEKSLSYLNWSLGQLKWTSLGSFVLAAAAVAVFVFFPKYTVQSDGSDLLQVPAVLSGMNCDADLGGKGTIYLKSSLSTEWLPLQGRQDCDNTQQLYGFLNRENQLIFFVENKVGDFLIHGVRTAATNKKLLWPDNNIIVMNKWNSLPLVLAFVFFVCGVMFWRAYAQRTGF</sequence>
<keyword evidence="1" id="KW-0472">Membrane</keyword>
<name>A0A3P3QRL0_9GAMM</name>
<accession>A0A3P3QRL0</accession>
<protein>
    <submittedName>
        <fullName evidence="2">Uncharacterized protein</fullName>
    </submittedName>
</protein>
<dbReference type="EMBL" id="RRCF01000001">
    <property type="protein sequence ID" value="RRJ23824.1"/>
    <property type="molecule type" value="Genomic_DNA"/>
</dbReference>